<name>A0A2N5NKT0_MEDGN</name>
<keyword evidence="2" id="KW-1003">Cell membrane</keyword>
<keyword evidence="4 6" id="KW-1133">Transmembrane helix</keyword>
<proteinExistence type="predicted"/>
<comment type="caution">
    <text evidence="8">The sequence shown here is derived from an EMBL/GenBank/DDBJ whole genome shotgun (WGS) entry which is preliminary data.</text>
</comment>
<evidence type="ECO:0000259" key="7">
    <source>
        <dbReference type="Pfam" id="PF02687"/>
    </source>
</evidence>
<feature type="transmembrane region" description="Helical" evidence="6">
    <location>
        <begin position="157"/>
        <end position="181"/>
    </location>
</feature>
<feature type="transmembrane region" description="Helical" evidence="6">
    <location>
        <begin position="57"/>
        <end position="78"/>
    </location>
</feature>
<feature type="transmembrane region" description="Helical" evidence="6">
    <location>
        <begin position="240"/>
        <end position="262"/>
    </location>
</feature>
<evidence type="ECO:0000313" key="9">
    <source>
        <dbReference type="Proteomes" id="UP000234849"/>
    </source>
</evidence>
<organism evidence="8 9">
    <name type="scientific">Mediterraneibacter gnavus</name>
    <name type="common">Ruminococcus gnavus</name>
    <dbReference type="NCBI Taxonomy" id="33038"/>
    <lineage>
        <taxon>Bacteria</taxon>
        <taxon>Bacillati</taxon>
        <taxon>Bacillota</taxon>
        <taxon>Clostridia</taxon>
        <taxon>Lachnospirales</taxon>
        <taxon>Lachnospiraceae</taxon>
        <taxon>Mediterraneibacter</taxon>
    </lineage>
</organism>
<evidence type="ECO:0000256" key="4">
    <source>
        <dbReference type="ARBA" id="ARBA00022989"/>
    </source>
</evidence>
<protein>
    <submittedName>
        <fullName evidence="8">Cell division protein FtsX</fullName>
    </submittedName>
</protein>
<dbReference type="PANTHER" id="PTHR46795">
    <property type="entry name" value="ABC TRANSPORTER PERMEASE-RELATED-RELATED"/>
    <property type="match status" value="1"/>
</dbReference>
<keyword evidence="8" id="KW-0132">Cell division</keyword>
<evidence type="ECO:0000256" key="6">
    <source>
        <dbReference type="SAM" id="Phobius"/>
    </source>
</evidence>
<dbReference type="InterPro" id="IPR052536">
    <property type="entry name" value="ABC-4_Integral_Memb_Prot"/>
</dbReference>
<dbReference type="AlphaFoldDB" id="A0A2N5NKT0"/>
<feature type="domain" description="ABC3 transporter permease C-terminal" evidence="7">
    <location>
        <begin position="64"/>
        <end position="183"/>
    </location>
</feature>
<feature type="transmembrane region" description="Helical" evidence="6">
    <location>
        <begin position="557"/>
        <end position="577"/>
    </location>
</feature>
<feature type="transmembrane region" description="Helical" evidence="6">
    <location>
        <begin position="116"/>
        <end position="137"/>
    </location>
</feature>
<dbReference type="Proteomes" id="UP000234849">
    <property type="component" value="Unassembled WGS sequence"/>
</dbReference>
<evidence type="ECO:0000256" key="3">
    <source>
        <dbReference type="ARBA" id="ARBA00022692"/>
    </source>
</evidence>
<feature type="transmembrane region" description="Helical" evidence="6">
    <location>
        <begin position="607"/>
        <end position="630"/>
    </location>
</feature>
<keyword evidence="5 6" id="KW-0472">Membrane</keyword>
<dbReference type="GO" id="GO:0005886">
    <property type="term" value="C:plasma membrane"/>
    <property type="evidence" value="ECO:0007669"/>
    <property type="project" value="UniProtKB-SubCell"/>
</dbReference>
<comment type="subcellular location">
    <subcellularLocation>
        <location evidence="1">Cell membrane</location>
        <topology evidence="1">Multi-pass membrane protein</topology>
    </subcellularLocation>
</comment>
<reference evidence="8 9" key="1">
    <citation type="journal article" date="2017" name="Genome Med.">
        <title>A novel Ruminococcus gnavus clade enriched in inflammatory bowel disease patients.</title>
        <authorList>
            <person name="Hall A.B."/>
            <person name="Yassour M."/>
            <person name="Sauk J."/>
            <person name="Garner A."/>
            <person name="Jiang X."/>
            <person name="Arthur T."/>
            <person name="Lagoudas G.K."/>
            <person name="Vatanen T."/>
            <person name="Fornelos N."/>
            <person name="Wilson R."/>
            <person name="Bertha M."/>
            <person name="Cohen M."/>
            <person name="Garber J."/>
            <person name="Khalili H."/>
            <person name="Gevers D."/>
            <person name="Ananthakrishnan A.N."/>
            <person name="Kugathasan S."/>
            <person name="Lander E.S."/>
            <person name="Blainey P."/>
            <person name="Vlamakis H."/>
            <person name="Xavier R.J."/>
            <person name="Huttenhower C."/>
        </authorList>
    </citation>
    <scope>NUCLEOTIDE SEQUENCE [LARGE SCALE GENOMIC DNA]</scope>
    <source>
        <strain evidence="8 9">RJX1118</strain>
    </source>
</reference>
<dbReference type="PANTHER" id="PTHR46795:SF3">
    <property type="entry name" value="ABC TRANSPORTER PERMEASE"/>
    <property type="match status" value="1"/>
</dbReference>
<keyword evidence="8" id="KW-0131">Cell cycle</keyword>
<sequence length="682" mass="78584">MFSELIRRNSKRNRQENTLYFVTMILTVAAFYIILALDHQDVMIFLKEMERDAVNKLLMLIPILYVVSLCLLYFLVYFTDKYQMERRSHEFGTYLMLGMKKRSLFQMLFLEDLRNIVYALVIGIPGALLISELTSLITAKLAGFGILRHQFTFSGLAALWTVIGICGIKMLARFVLCIKLWKKEVYELLSREQKEKQRAFSPIKTCVKLMMGIILLAVAYGIGCGILSSELGIKRMFRMTAILCFCGVLGTFFFFQGLAYLFDRICRKLPGKKLWTFTCRQLQEAVFLKSASLAISSLLILFAIICCAYGVGMSGQLGQQDTAGIDFTFDEKKETLEEVLLSQKVDLYFSNLFEVRNGLLWTDLDFTEGMEERKVYAYDCEELYERLKNRLNPYSWEESPFLIAESGYNEILRSKGMEPLNLKEHQMAIYGHPTYLSDETAKSVEKLLKEKVFVQIEETDYEIIPRVCNDNLVADRMLTIMYGFIVPDKVFDVFVADGSYSYWNGILDPVLVKEEGLLKAVMSVNDRLKTTDLHYESYLGTAGRHMFYQVALGYTTIYLAVIFLIIANTLIGVQFLIQQEKTGARYSVLLTLGSNYKELCHCAKVQIWWHYGLVLSVAFFSSVFGVWTLFRLIGQVQEVKVFWQMAGSVFLFLCLIETAYIIGVIKTSNRRILKFIQRKRQE</sequence>
<feature type="transmembrane region" description="Helical" evidence="6">
    <location>
        <begin position="20"/>
        <end position="37"/>
    </location>
</feature>
<dbReference type="GO" id="GO:0051301">
    <property type="term" value="P:cell division"/>
    <property type="evidence" value="ECO:0007669"/>
    <property type="project" value="UniProtKB-KW"/>
</dbReference>
<keyword evidence="3 6" id="KW-0812">Transmembrane</keyword>
<dbReference type="InterPro" id="IPR003838">
    <property type="entry name" value="ABC3_permease_C"/>
</dbReference>
<evidence type="ECO:0000256" key="1">
    <source>
        <dbReference type="ARBA" id="ARBA00004651"/>
    </source>
</evidence>
<dbReference type="Pfam" id="PF02687">
    <property type="entry name" value="FtsX"/>
    <property type="match status" value="1"/>
</dbReference>
<accession>A0A2N5NKT0</accession>
<dbReference type="RefSeq" id="WP_101879282.1">
    <property type="nucleotide sequence ID" value="NZ_NIHM01000004.1"/>
</dbReference>
<evidence type="ECO:0000256" key="5">
    <source>
        <dbReference type="ARBA" id="ARBA00023136"/>
    </source>
</evidence>
<feature type="transmembrane region" description="Helical" evidence="6">
    <location>
        <begin position="290"/>
        <end position="311"/>
    </location>
</feature>
<feature type="transmembrane region" description="Helical" evidence="6">
    <location>
        <begin position="206"/>
        <end position="228"/>
    </location>
</feature>
<evidence type="ECO:0000313" key="8">
    <source>
        <dbReference type="EMBL" id="PLT56910.1"/>
    </source>
</evidence>
<feature type="transmembrane region" description="Helical" evidence="6">
    <location>
        <begin position="642"/>
        <end position="665"/>
    </location>
</feature>
<dbReference type="EMBL" id="NIHM01000004">
    <property type="protein sequence ID" value="PLT56910.1"/>
    <property type="molecule type" value="Genomic_DNA"/>
</dbReference>
<evidence type="ECO:0000256" key="2">
    <source>
        <dbReference type="ARBA" id="ARBA00022475"/>
    </source>
</evidence>
<gene>
    <name evidence="8" type="ORF">CDL18_04420</name>
</gene>